<feature type="domain" description="Reverse transcriptase/retrotransposon-derived protein RNase H-like" evidence="1">
    <location>
        <begin position="74"/>
        <end position="125"/>
    </location>
</feature>
<organism evidence="2 3">
    <name type="scientific">Parasitella parasitica</name>
    <dbReference type="NCBI Taxonomy" id="35722"/>
    <lineage>
        <taxon>Eukaryota</taxon>
        <taxon>Fungi</taxon>
        <taxon>Fungi incertae sedis</taxon>
        <taxon>Mucoromycota</taxon>
        <taxon>Mucoromycotina</taxon>
        <taxon>Mucoromycetes</taxon>
        <taxon>Mucorales</taxon>
        <taxon>Mucorineae</taxon>
        <taxon>Mucoraceae</taxon>
        <taxon>Parasitella</taxon>
    </lineage>
</organism>
<accession>A0A0B7N0S6</accession>
<dbReference type="STRING" id="35722.A0A0B7N0S6"/>
<evidence type="ECO:0000313" key="3">
    <source>
        <dbReference type="Proteomes" id="UP000054107"/>
    </source>
</evidence>
<evidence type="ECO:0000313" key="2">
    <source>
        <dbReference type="EMBL" id="CEP08754.1"/>
    </source>
</evidence>
<sequence>QDCVEYLGHVIGSQGSRPGDRNVEKIKNFPACKDVSELKSFLGLTGFFRKFTPNYAMIAADLIKLTRKGARFVWGEDQQIAFDKLKAIQCSKPVLAFPDREKFQILTVDGSMSGLGCVLTQVDPSDVIDRKHEQFYRLLLGLLQRPI</sequence>
<gene>
    <name evidence="2" type="primary">PARPA_02130.1 scaffold 3184</name>
</gene>
<dbReference type="FunFam" id="3.30.70.270:FF:000020">
    <property type="entry name" value="Transposon Tf2-6 polyprotein-like Protein"/>
    <property type="match status" value="1"/>
</dbReference>
<evidence type="ECO:0000259" key="1">
    <source>
        <dbReference type="Pfam" id="PF17919"/>
    </source>
</evidence>
<feature type="non-terminal residue" evidence="2">
    <location>
        <position position="1"/>
    </location>
</feature>
<dbReference type="Proteomes" id="UP000054107">
    <property type="component" value="Unassembled WGS sequence"/>
</dbReference>
<dbReference type="PANTHER" id="PTHR33064:SF37">
    <property type="entry name" value="RIBONUCLEASE H"/>
    <property type="match status" value="1"/>
</dbReference>
<protein>
    <recommendedName>
        <fullName evidence="1">Reverse transcriptase/retrotransposon-derived protein RNase H-like domain-containing protein</fullName>
    </recommendedName>
</protein>
<dbReference type="InterPro" id="IPR041577">
    <property type="entry name" value="RT_RNaseH_2"/>
</dbReference>
<dbReference type="InterPro" id="IPR043502">
    <property type="entry name" value="DNA/RNA_pol_sf"/>
</dbReference>
<dbReference type="PANTHER" id="PTHR33064">
    <property type="entry name" value="POL PROTEIN"/>
    <property type="match status" value="1"/>
</dbReference>
<proteinExistence type="predicted"/>
<dbReference type="Gene3D" id="3.30.70.270">
    <property type="match status" value="1"/>
</dbReference>
<dbReference type="EMBL" id="LN720247">
    <property type="protein sequence ID" value="CEP08754.1"/>
    <property type="molecule type" value="Genomic_DNA"/>
</dbReference>
<dbReference type="Pfam" id="PF17919">
    <property type="entry name" value="RT_RNaseH_2"/>
    <property type="match status" value="1"/>
</dbReference>
<keyword evidence="3" id="KW-1185">Reference proteome</keyword>
<dbReference type="InterPro" id="IPR051320">
    <property type="entry name" value="Viral_Replic_Matur_Polypro"/>
</dbReference>
<reference evidence="2 3" key="1">
    <citation type="submission" date="2014-09" db="EMBL/GenBank/DDBJ databases">
        <authorList>
            <person name="Ellenberger Sabrina"/>
        </authorList>
    </citation>
    <scope>NUCLEOTIDE SEQUENCE [LARGE SCALE GENOMIC DNA]</scope>
    <source>
        <strain evidence="2 3">CBS 412.66</strain>
    </source>
</reference>
<dbReference type="SUPFAM" id="SSF56672">
    <property type="entry name" value="DNA/RNA polymerases"/>
    <property type="match status" value="1"/>
</dbReference>
<dbReference type="AlphaFoldDB" id="A0A0B7N0S6"/>
<name>A0A0B7N0S6_9FUNG</name>
<dbReference type="OrthoDB" id="5593162at2759"/>
<dbReference type="InterPro" id="IPR043128">
    <property type="entry name" value="Rev_trsase/Diguanyl_cyclase"/>
</dbReference>